<dbReference type="InterPro" id="IPR001633">
    <property type="entry name" value="EAL_dom"/>
</dbReference>
<evidence type="ECO:0000259" key="3">
    <source>
        <dbReference type="PROSITE" id="PS50887"/>
    </source>
</evidence>
<dbReference type="SUPFAM" id="SSF55785">
    <property type="entry name" value="PYP-like sensor domain (PAS domain)"/>
    <property type="match status" value="1"/>
</dbReference>
<feature type="domain" description="GGDEF" evidence="3">
    <location>
        <begin position="164"/>
        <end position="297"/>
    </location>
</feature>
<dbReference type="InterPro" id="IPR035965">
    <property type="entry name" value="PAS-like_dom_sf"/>
</dbReference>
<evidence type="ECO:0000313" key="5">
    <source>
        <dbReference type="Proteomes" id="UP001300012"/>
    </source>
</evidence>
<organism evidence="4 5">
    <name type="scientific">Paenibacillus radicis</name>
    <name type="common">ex Xue et al. 2023</name>
    <dbReference type="NCBI Taxonomy" id="2972489"/>
    <lineage>
        <taxon>Bacteria</taxon>
        <taxon>Bacillati</taxon>
        <taxon>Bacillota</taxon>
        <taxon>Bacilli</taxon>
        <taxon>Bacillales</taxon>
        <taxon>Paenibacillaceae</taxon>
        <taxon>Paenibacillus</taxon>
    </lineage>
</organism>
<evidence type="ECO:0000313" key="4">
    <source>
        <dbReference type="EMBL" id="MCR8631796.1"/>
    </source>
</evidence>
<dbReference type="InterPro" id="IPR043128">
    <property type="entry name" value="Rev_trsase/Diguanyl_cyclase"/>
</dbReference>
<dbReference type="InterPro" id="IPR000014">
    <property type="entry name" value="PAS"/>
</dbReference>
<keyword evidence="5" id="KW-1185">Reference proteome</keyword>
<reference evidence="4 5" key="1">
    <citation type="submission" date="2022-08" db="EMBL/GenBank/DDBJ databases">
        <title>Paenibacillus endoradicis sp. nov., Paenibacillus radicibacter sp. nov and Paenibacillus pararadicis sp. nov., three cold-adapted plant growth-promoting bacteria isolated from root of Larix gmelinii in Great Khingan.</title>
        <authorList>
            <person name="Xue H."/>
        </authorList>
    </citation>
    <scope>NUCLEOTIDE SEQUENCE [LARGE SCALE GENOMIC DNA]</scope>
    <source>
        <strain evidence="4 5">N5-1-1-5</strain>
    </source>
</reference>
<gene>
    <name evidence="4" type="ORF">NV381_11320</name>
</gene>
<name>A0ABT1YF21_9BACL</name>
<dbReference type="SMART" id="SM00052">
    <property type="entry name" value="EAL"/>
    <property type="match status" value="1"/>
</dbReference>
<dbReference type="PROSITE" id="PS50887">
    <property type="entry name" value="GGDEF"/>
    <property type="match status" value="1"/>
</dbReference>
<feature type="domain" description="PAS" evidence="1">
    <location>
        <begin position="21"/>
        <end position="78"/>
    </location>
</feature>
<dbReference type="InterPro" id="IPR029787">
    <property type="entry name" value="Nucleotide_cyclase"/>
</dbReference>
<dbReference type="Gene3D" id="3.30.70.270">
    <property type="match status" value="1"/>
</dbReference>
<evidence type="ECO:0000259" key="2">
    <source>
        <dbReference type="PROSITE" id="PS50883"/>
    </source>
</evidence>
<dbReference type="Pfam" id="PF08448">
    <property type="entry name" value="PAS_4"/>
    <property type="match status" value="1"/>
</dbReference>
<dbReference type="PANTHER" id="PTHR44757:SF2">
    <property type="entry name" value="BIOFILM ARCHITECTURE MAINTENANCE PROTEIN MBAA"/>
    <property type="match status" value="1"/>
</dbReference>
<dbReference type="Gene3D" id="3.20.20.450">
    <property type="entry name" value="EAL domain"/>
    <property type="match status" value="1"/>
</dbReference>
<sequence length="559" mass="63774">MDESVMLAAVASHPLFMFSGDGVILLDSQGNIRQMNEECCRLTGVESGYWLNHSINELLDMQYMDSFSRHLDGALQGRSSNMEADIRHRAGHTIQLSLRFIPEQTEQSNLAYVVLRDVTELKRSVQLIEHMAYHDTLTGLPNRTLFQIQLAQMLAAANANSESASFAILLIGLDRLHIVNDSLGHNWGDLLLKQVGERLQLMLGRDHSVSRIGNHEFAVIYKRFADTSEIVEKTRLLHQHLMSPFTVRDREFVVVGSIGLAVFPTDGTDMDSLMRHAALVQTAEKENGQGIYQLQQDDVTTDSLQRLELEYDLRKALKRDEFELYYQPQYNIQTNQLIGMEALIRWHHPEQGMVPPGKFIPLAEETGLIVPIGDWVLRTACLQNKQWQDAGMPPLTVSVNLSLRQFQKHNLIGDIVKTLKETGLDPRYLELEITESMAMDNIERVIRKLNELKDLGIRISMDDFGTGYSSLQYLRKIPIHKLKIDQSFIRDITKDPDNAAIVSTIIAMANHLKLEVVAEGVETLEDLRFLLNKDCRHAQGYYFSKPLPKNLFEEHFRQQ</sequence>
<feature type="domain" description="EAL" evidence="2">
    <location>
        <begin position="306"/>
        <end position="559"/>
    </location>
</feature>
<dbReference type="InterPro" id="IPR013656">
    <property type="entry name" value="PAS_4"/>
</dbReference>
<dbReference type="Proteomes" id="UP001300012">
    <property type="component" value="Unassembled WGS sequence"/>
</dbReference>
<dbReference type="SMART" id="SM00267">
    <property type="entry name" value="GGDEF"/>
    <property type="match status" value="1"/>
</dbReference>
<dbReference type="NCBIfam" id="TIGR00254">
    <property type="entry name" value="GGDEF"/>
    <property type="match status" value="1"/>
</dbReference>
<dbReference type="Pfam" id="PF00563">
    <property type="entry name" value="EAL"/>
    <property type="match status" value="1"/>
</dbReference>
<dbReference type="PROSITE" id="PS50883">
    <property type="entry name" value="EAL"/>
    <property type="match status" value="1"/>
</dbReference>
<dbReference type="SUPFAM" id="SSF141868">
    <property type="entry name" value="EAL domain-like"/>
    <property type="match status" value="1"/>
</dbReference>
<dbReference type="SUPFAM" id="SSF55073">
    <property type="entry name" value="Nucleotide cyclase"/>
    <property type="match status" value="1"/>
</dbReference>
<dbReference type="NCBIfam" id="TIGR00229">
    <property type="entry name" value="sensory_box"/>
    <property type="match status" value="1"/>
</dbReference>
<accession>A0ABT1YF21</accession>
<dbReference type="InterPro" id="IPR052155">
    <property type="entry name" value="Biofilm_reg_signaling"/>
</dbReference>
<dbReference type="CDD" id="cd01949">
    <property type="entry name" value="GGDEF"/>
    <property type="match status" value="1"/>
</dbReference>
<dbReference type="PANTHER" id="PTHR44757">
    <property type="entry name" value="DIGUANYLATE CYCLASE DGCP"/>
    <property type="match status" value="1"/>
</dbReference>
<dbReference type="Pfam" id="PF00990">
    <property type="entry name" value="GGDEF"/>
    <property type="match status" value="1"/>
</dbReference>
<dbReference type="EMBL" id="JANQBD010000007">
    <property type="protein sequence ID" value="MCR8631796.1"/>
    <property type="molecule type" value="Genomic_DNA"/>
</dbReference>
<evidence type="ECO:0000259" key="1">
    <source>
        <dbReference type="PROSITE" id="PS50112"/>
    </source>
</evidence>
<dbReference type="RefSeq" id="WP_258213393.1">
    <property type="nucleotide sequence ID" value="NZ_JANQBD010000007.1"/>
</dbReference>
<dbReference type="InterPro" id="IPR000160">
    <property type="entry name" value="GGDEF_dom"/>
</dbReference>
<dbReference type="PROSITE" id="PS50112">
    <property type="entry name" value="PAS"/>
    <property type="match status" value="1"/>
</dbReference>
<protein>
    <submittedName>
        <fullName evidence="4">EAL domain-containing protein</fullName>
    </submittedName>
</protein>
<dbReference type="CDD" id="cd01948">
    <property type="entry name" value="EAL"/>
    <property type="match status" value="1"/>
</dbReference>
<dbReference type="Gene3D" id="3.30.450.20">
    <property type="entry name" value="PAS domain"/>
    <property type="match status" value="1"/>
</dbReference>
<dbReference type="SMART" id="SM00091">
    <property type="entry name" value="PAS"/>
    <property type="match status" value="1"/>
</dbReference>
<dbReference type="CDD" id="cd00130">
    <property type="entry name" value="PAS"/>
    <property type="match status" value="1"/>
</dbReference>
<comment type="caution">
    <text evidence="4">The sequence shown here is derived from an EMBL/GenBank/DDBJ whole genome shotgun (WGS) entry which is preliminary data.</text>
</comment>
<dbReference type="InterPro" id="IPR035919">
    <property type="entry name" value="EAL_sf"/>
</dbReference>
<proteinExistence type="predicted"/>